<evidence type="ECO:0000256" key="1">
    <source>
        <dbReference type="SAM" id="MobiDB-lite"/>
    </source>
</evidence>
<keyword evidence="2" id="KW-0812">Transmembrane</keyword>
<proteinExistence type="predicted"/>
<feature type="compositionally biased region" description="Gly residues" evidence="1">
    <location>
        <begin position="293"/>
        <end position="303"/>
    </location>
</feature>
<keyword evidence="4" id="KW-1185">Reference proteome</keyword>
<dbReference type="Proteomes" id="UP000643279">
    <property type="component" value="Unassembled WGS sequence"/>
</dbReference>
<dbReference type="EMBL" id="BMFW01000009">
    <property type="protein sequence ID" value="GGH96241.1"/>
    <property type="molecule type" value="Genomic_DNA"/>
</dbReference>
<feature type="transmembrane region" description="Helical" evidence="2">
    <location>
        <begin position="101"/>
        <end position="119"/>
    </location>
</feature>
<feature type="region of interest" description="Disordered" evidence="1">
    <location>
        <begin position="74"/>
        <end position="94"/>
    </location>
</feature>
<evidence type="ECO:0000313" key="3">
    <source>
        <dbReference type="EMBL" id="GGH96241.1"/>
    </source>
</evidence>
<reference evidence="4" key="1">
    <citation type="journal article" date="2019" name="Int. J. Syst. Evol. Microbiol.">
        <title>The Global Catalogue of Microorganisms (GCM) 10K type strain sequencing project: providing services to taxonomists for standard genome sequencing and annotation.</title>
        <authorList>
            <consortium name="The Broad Institute Genomics Platform"/>
            <consortium name="The Broad Institute Genome Sequencing Center for Infectious Disease"/>
            <person name="Wu L."/>
            <person name="Ma J."/>
        </authorList>
    </citation>
    <scope>NUCLEOTIDE SEQUENCE [LARGE SCALE GENOMIC DNA]</scope>
    <source>
        <strain evidence="4">CGMCC 1.12778</strain>
    </source>
</reference>
<sequence>MTPTSNNLASLVDDMLQDAGCEQDAGLRGALLSLGTLGSLPAPPPTGELALLLAAGGPSPVQVPASAEQPLEQPAGDTAMHADGQPDDQLARRRRRHRPTALGLVLVAGMGLGVGGVAASSTAPGSTVQHLLEDWTPPWSSSPVQPSAAGLGYRAPALAADGQLNDAALPAAAGRAADAGNAASRLLRDSAGAGRHAGTRACAGPVKNGGGDGALTCTPADAGGALRASEAGGGRDDGGAAAAEGTPASAGGAGNAGTPASNGPAGSRDAAGAAAQAAAQKGAGAAANAEQGPGQGQSQGSGPQGTPQGNGQKTAPAK</sequence>
<accession>A0ABQ2AUI6</accession>
<protein>
    <submittedName>
        <fullName evidence="3">Uncharacterized protein</fullName>
    </submittedName>
</protein>
<keyword evidence="2" id="KW-0472">Membrane</keyword>
<gene>
    <name evidence="3" type="ORF">GCM10007170_23630</name>
</gene>
<dbReference type="RefSeq" id="WP_188571788.1">
    <property type="nucleotide sequence ID" value="NZ_BMFW01000009.1"/>
</dbReference>
<comment type="caution">
    <text evidence="3">The sequence shown here is derived from an EMBL/GenBank/DDBJ whole genome shotgun (WGS) entry which is preliminary data.</text>
</comment>
<name>A0ABQ2AUI6_9MICC</name>
<evidence type="ECO:0000313" key="4">
    <source>
        <dbReference type="Proteomes" id="UP000643279"/>
    </source>
</evidence>
<feature type="compositionally biased region" description="Low complexity" evidence="1">
    <location>
        <begin position="239"/>
        <end position="250"/>
    </location>
</feature>
<feature type="region of interest" description="Disordered" evidence="1">
    <location>
        <begin position="228"/>
        <end position="318"/>
    </location>
</feature>
<feature type="compositionally biased region" description="Low complexity" evidence="1">
    <location>
        <begin position="265"/>
        <end position="292"/>
    </location>
</feature>
<evidence type="ECO:0000256" key="2">
    <source>
        <dbReference type="SAM" id="Phobius"/>
    </source>
</evidence>
<keyword evidence="2" id="KW-1133">Transmembrane helix</keyword>
<organism evidence="3 4">
    <name type="scientific">Arthrobacter liuii</name>
    <dbReference type="NCBI Taxonomy" id="1476996"/>
    <lineage>
        <taxon>Bacteria</taxon>
        <taxon>Bacillati</taxon>
        <taxon>Actinomycetota</taxon>
        <taxon>Actinomycetes</taxon>
        <taxon>Micrococcales</taxon>
        <taxon>Micrococcaceae</taxon>
        <taxon>Arthrobacter</taxon>
    </lineage>
</organism>